<proteinExistence type="predicted"/>
<keyword evidence="3" id="KW-1185">Reference proteome</keyword>
<evidence type="ECO:0000313" key="2">
    <source>
        <dbReference type="EMBL" id="KAG1537479.1"/>
    </source>
</evidence>
<feature type="region of interest" description="Disordered" evidence="1">
    <location>
        <begin position="94"/>
        <end position="113"/>
    </location>
</feature>
<protein>
    <submittedName>
        <fullName evidence="2">Uncharacterized protein</fullName>
    </submittedName>
</protein>
<name>A0A9P6Y1Z3_9FUNG</name>
<dbReference type="PROSITE" id="PS51257">
    <property type="entry name" value="PROKAR_LIPOPROTEIN"/>
    <property type="match status" value="1"/>
</dbReference>
<feature type="region of interest" description="Disordered" evidence="1">
    <location>
        <begin position="163"/>
        <end position="190"/>
    </location>
</feature>
<feature type="compositionally biased region" description="Low complexity" evidence="1">
    <location>
        <begin position="163"/>
        <end position="173"/>
    </location>
</feature>
<gene>
    <name evidence="2" type="ORF">G6F50_014858</name>
</gene>
<reference evidence="2 3" key="1">
    <citation type="journal article" date="2020" name="Microb. Genom.">
        <title>Genetic diversity of clinical and environmental Mucorales isolates obtained from an investigation of mucormycosis cases among solid organ transplant recipients.</title>
        <authorList>
            <person name="Nguyen M.H."/>
            <person name="Kaul D."/>
            <person name="Muto C."/>
            <person name="Cheng S.J."/>
            <person name="Richter R.A."/>
            <person name="Bruno V.M."/>
            <person name="Liu G."/>
            <person name="Beyhan S."/>
            <person name="Sundermann A.J."/>
            <person name="Mounaud S."/>
            <person name="Pasculle A.W."/>
            <person name="Nierman W.C."/>
            <person name="Driscoll E."/>
            <person name="Cumbie R."/>
            <person name="Clancy C.J."/>
            <person name="Dupont C.L."/>
        </authorList>
    </citation>
    <scope>NUCLEOTIDE SEQUENCE [LARGE SCALE GENOMIC DNA]</scope>
    <source>
        <strain evidence="2 3">GL24</strain>
    </source>
</reference>
<evidence type="ECO:0000313" key="3">
    <source>
        <dbReference type="Proteomes" id="UP000740926"/>
    </source>
</evidence>
<accession>A0A9P6Y1Z3</accession>
<dbReference type="Proteomes" id="UP000740926">
    <property type="component" value="Unassembled WGS sequence"/>
</dbReference>
<evidence type="ECO:0000256" key="1">
    <source>
        <dbReference type="SAM" id="MobiDB-lite"/>
    </source>
</evidence>
<comment type="caution">
    <text evidence="2">The sequence shown here is derived from an EMBL/GenBank/DDBJ whole genome shotgun (WGS) entry which is preliminary data.</text>
</comment>
<sequence>MNTRGLINMPIMCGCVGQTARLAAAGVPPGLEPPAAAHERHLVLLLQHRAVALREAAGGRAALAAGRCQQVQRQPGRSEPARRAHGLVAVRAAAGPQSAAAGARGGSGRRGPGRLCAGQVQGWLAGLRLRRPGCAAEPSAHDVHLALEPARFFGQGSRVHAAASARHAPWPAGQGPGRDGRDQAAGSEVA</sequence>
<organism evidence="2 3">
    <name type="scientific">Rhizopus delemar</name>
    <dbReference type="NCBI Taxonomy" id="936053"/>
    <lineage>
        <taxon>Eukaryota</taxon>
        <taxon>Fungi</taxon>
        <taxon>Fungi incertae sedis</taxon>
        <taxon>Mucoromycota</taxon>
        <taxon>Mucoromycotina</taxon>
        <taxon>Mucoromycetes</taxon>
        <taxon>Mucorales</taxon>
        <taxon>Mucorineae</taxon>
        <taxon>Rhizopodaceae</taxon>
        <taxon>Rhizopus</taxon>
    </lineage>
</organism>
<dbReference type="EMBL" id="JAANIU010007538">
    <property type="protein sequence ID" value="KAG1537479.1"/>
    <property type="molecule type" value="Genomic_DNA"/>
</dbReference>
<dbReference type="AlphaFoldDB" id="A0A9P6Y1Z3"/>